<gene>
    <name evidence="2" type="ORF">KXJ70_13970</name>
</gene>
<dbReference type="Proteomes" id="UP001166291">
    <property type="component" value="Unassembled WGS sequence"/>
</dbReference>
<dbReference type="InterPro" id="IPR026950">
    <property type="entry name" value="Caps_assemb_Wzi"/>
</dbReference>
<feature type="chain" id="PRO_5045246670" evidence="1">
    <location>
        <begin position="24"/>
        <end position="491"/>
    </location>
</feature>
<keyword evidence="3" id="KW-1185">Reference proteome</keyword>
<dbReference type="EMBL" id="JAHWDQ010000003">
    <property type="protein sequence ID" value="MBW2941899.1"/>
    <property type="molecule type" value="Genomic_DNA"/>
</dbReference>
<name>A0ABS6VU93_9GAMM</name>
<accession>A0ABS6VU93</accession>
<comment type="caution">
    <text evidence="2">The sequence shown here is derived from an EMBL/GenBank/DDBJ whole genome shotgun (WGS) entry which is preliminary data.</text>
</comment>
<evidence type="ECO:0000256" key="1">
    <source>
        <dbReference type="SAM" id="SignalP"/>
    </source>
</evidence>
<proteinExistence type="predicted"/>
<sequence>MFKSRFRHCLAVFFLLAPSLNYAAPWIQATDIAARQHIEFLASAGIIRAPISQWPLMWGGILPDLRQSQYRKLTTPQKHAVDSLLAQFEEDSAPTRVEVNAGWADQDTTVFGGFGSRNDAPQFAGVSASFVGQRWAGELNISYDIPDRPREHRKLDQSYLAGAFGNWGVTIGAVDRWWGPGWQSSAILSNNARPVPGLSLQRNKAIPFETPLLSWLGPWQLQAFMGQLESERFIPDAKLLGLRFAVKPWHWLELAASRTAQWGGDGRPEDFSTFSDLILGKDNRGDSGITQENEPGNQLGGVDMKILFAVPWGSQGAYAQFIGEDESGYVPSRYIYTAGLDGVVSLSDNKRIHWFVERSDTRAGTLSEKRFNYAYEHGTYKTGYRHKGRVMGVSVDSDSTIDTLGLSLVLPSQSQLAFKWSAVDLNTDGMSRGGVRPTGFSGSGDILELSYRFAWLQNNTTVGYRWIDDGIDVRGLDDGTETLFIETAWRW</sequence>
<keyword evidence="1" id="KW-0732">Signal</keyword>
<evidence type="ECO:0000313" key="3">
    <source>
        <dbReference type="Proteomes" id="UP001166291"/>
    </source>
</evidence>
<evidence type="ECO:0000313" key="2">
    <source>
        <dbReference type="EMBL" id="MBW2941899.1"/>
    </source>
</evidence>
<dbReference type="RefSeq" id="WP_219044120.1">
    <property type="nucleotide sequence ID" value="NZ_JAHWDQ010000003.1"/>
</dbReference>
<reference evidence="2" key="1">
    <citation type="submission" date="2021-07" db="EMBL/GenBank/DDBJ databases">
        <title>Zhongshania sp. CAU 1632 isolated from seawater.</title>
        <authorList>
            <person name="Kim W."/>
        </authorList>
    </citation>
    <scope>NUCLEOTIDE SEQUENCE</scope>
    <source>
        <strain evidence="2">CAU 1632</strain>
    </source>
</reference>
<dbReference type="Pfam" id="PF14052">
    <property type="entry name" value="Caps_assemb_Wzi"/>
    <property type="match status" value="1"/>
</dbReference>
<feature type="signal peptide" evidence="1">
    <location>
        <begin position="1"/>
        <end position="23"/>
    </location>
</feature>
<organism evidence="2 3">
    <name type="scientific">Zhongshania aquimaris</name>
    <dbReference type="NCBI Taxonomy" id="2857107"/>
    <lineage>
        <taxon>Bacteria</taxon>
        <taxon>Pseudomonadati</taxon>
        <taxon>Pseudomonadota</taxon>
        <taxon>Gammaproteobacteria</taxon>
        <taxon>Cellvibrionales</taxon>
        <taxon>Spongiibacteraceae</taxon>
        <taxon>Zhongshania</taxon>
    </lineage>
</organism>
<protein>
    <submittedName>
        <fullName evidence="2">Capsule assembly Wzi family protein</fullName>
    </submittedName>
</protein>